<dbReference type="AlphaFoldDB" id="G0JP46"/>
<protein>
    <recommendedName>
        <fullName evidence="4">Helix-turn-helix domain-containing protein</fullName>
    </recommendedName>
</protein>
<gene>
    <name evidence="2" type="ORF">Acife_2364</name>
</gene>
<name>G0JP46_9PROT</name>
<sequence length="93" mass="10486">MQQEQKLLTSEEAAALLRKTPAAFRDAMCRSRAGWAKWLAARRVWLGRRYYLRHEDVEAIMECGDGVADRDRQTGTVSPIPARSALNRVPGSN</sequence>
<evidence type="ECO:0008006" key="4">
    <source>
        <dbReference type="Google" id="ProtNLM"/>
    </source>
</evidence>
<evidence type="ECO:0000256" key="1">
    <source>
        <dbReference type="SAM" id="MobiDB-lite"/>
    </source>
</evidence>
<dbReference type="EMBL" id="CP002985">
    <property type="protein sequence ID" value="AEM48461.1"/>
    <property type="molecule type" value="Genomic_DNA"/>
</dbReference>
<proteinExistence type="predicted"/>
<dbReference type="RefSeq" id="WP_014029711.1">
    <property type="nucleotide sequence ID" value="NC_015942.1"/>
</dbReference>
<dbReference type="Proteomes" id="UP000009220">
    <property type="component" value="Chromosome"/>
</dbReference>
<dbReference type="KEGG" id="afi:Acife_2364"/>
<dbReference type="HOGENOM" id="CLU_2393150_0_0_6"/>
<accession>G0JP46</accession>
<reference evidence="2 3" key="1">
    <citation type="journal article" date="2011" name="J. Bacteriol.">
        <title>Draft genome of the psychrotolerant acidophile Acidithiobacillus ferrivorans SS3.</title>
        <authorList>
            <person name="Liljeqvist M."/>
            <person name="Valdes J."/>
            <person name="Holmes D.S."/>
            <person name="Dopson M."/>
        </authorList>
    </citation>
    <scope>NUCLEOTIDE SEQUENCE [LARGE SCALE GENOMIC DNA]</scope>
    <source>
        <strain evidence="2 3">SS3</strain>
    </source>
</reference>
<feature type="region of interest" description="Disordered" evidence="1">
    <location>
        <begin position="68"/>
        <end position="93"/>
    </location>
</feature>
<organism evidence="2 3">
    <name type="scientific">Acidithiobacillus ferrivorans SS3</name>
    <dbReference type="NCBI Taxonomy" id="743299"/>
    <lineage>
        <taxon>Bacteria</taxon>
        <taxon>Pseudomonadati</taxon>
        <taxon>Pseudomonadota</taxon>
        <taxon>Acidithiobacillia</taxon>
        <taxon>Acidithiobacillales</taxon>
        <taxon>Acidithiobacillaceae</taxon>
        <taxon>Acidithiobacillus</taxon>
    </lineage>
</organism>
<evidence type="ECO:0000313" key="2">
    <source>
        <dbReference type="EMBL" id="AEM48461.1"/>
    </source>
</evidence>
<evidence type="ECO:0000313" key="3">
    <source>
        <dbReference type="Proteomes" id="UP000009220"/>
    </source>
</evidence>